<feature type="region of interest" description="Disordered" evidence="1">
    <location>
        <begin position="145"/>
        <end position="169"/>
    </location>
</feature>
<feature type="region of interest" description="Disordered" evidence="1">
    <location>
        <begin position="74"/>
        <end position="95"/>
    </location>
</feature>
<keyword evidence="4" id="KW-1185">Reference proteome</keyword>
<dbReference type="Proteomes" id="UP000006415">
    <property type="component" value="Unassembled WGS sequence"/>
</dbReference>
<dbReference type="Pfam" id="PF13551">
    <property type="entry name" value="HTH_29"/>
    <property type="match status" value="1"/>
</dbReference>
<protein>
    <recommendedName>
        <fullName evidence="2">Winged helix-turn helix domain-containing protein</fullName>
    </recommendedName>
</protein>
<dbReference type="eggNOG" id="COG3415">
    <property type="taxonomic scope" value="Bacteria"/>
</dbReference>
<dbReference type="HOGENOM" id="CLU_133149_0_0_11"/>
<evidence type="ECO:0000313" key="4">
    <source>
        <dbReference type="Proteomes" id="UP000006415"/>
    </source>
</evidence>
<organism evidence="3 4">
    <name type="scientific">Scardovia wiggsiae F0424</name>
    <dbReference type="NCBI Taxonomy" id="857290"/>
    <lineage>
        <taxon>Bacteria</taxon>
        <taxon>Bacillati</taxon>
        <taxon>Actinomycetota</taxon>
        <taxon>Actinomycetes</taxon>
        <taxon>Bifidobacteriales</taxon>
        <taxon>Bifidobacteriaceae</taxon>
        <taxon>Scardovia</taxon>
    </lineage>
</organism>
<dbReference type="GeneID" id="97291785"/>
<dbReference type="InterPro" id="IPR025959">
    <property type="entry name" value="Winged_HTH_dom"/>
</dbReference>
<dbReference type="OrthoDB" id="165456at2"/>
<evidence type="ECO:0000313" key="3">
    <source>
        <dbReference type="EMBL" id="EJD64665.1"/>
    </source>
</evidence>
<evidence type="ECO:0000259" key="2">
    <source>
        <dbReference type="Pfam" id="PF13592"/>
    </source>
</evidence>
<name>J0D3Z6_9BIFI</name>
<sequence>MNSRKYNVGREELLRQGKEIMSSSNESRYYFRVFTVNMVLSGLPPSQICEMAGVTKQAITGWVKLADEQGFDALKSKERSGRPSKLTKEQKASIDAALNSDPNKYGFKVWDGPSLSKHIQKEFGLDISVRQCQRLFHQLGYSLIRPQPYPSKGYEDSKERETFKKNETK</sequence>
<proteinExistence type="predicted"/>
<accession>J0D3Z6</accession>
<gene>
    <name evidence="3" type="ORF">HMPREF9156_01160</name>
</gene>
<dbReference type="SUPFAM" id="SSF46689">
    <property type="entry name" value="Homeodomain-like"/>
    <property type="match status" value="1"/>
</dbReference>
<feature type="compositionally biased region" description="Basic and acidic residues" evidence="1">
    <location>
        <begin position="153"/>
        <end position="169"/>
    </location>
</feature>
<dbReference type="InterPro" id="IPR009057">
    <property type="entry name" value="Homeodomain-like_sf"/>
</dbReference>
<feature type="domain" description="Winged helix-turn helix" evidence="2">
    <location>
        <begin position="107"/>
        <end position="166"/>
    </location>
</feature>
<dbReference type="Pfam" id="PF13592">
    <property type="entry name" value="HTH_33"/>
    <property type="match status" value="1"/>
</dbReference>
<comment type="caution">
    <text evidence="3">The sequence shown here is derived from an EMBL/GenBank/DDBJ whole genome shotgun (WGS) entry which is preliminary data.</text>
</comment>
<dbReference type="STRING" id="857290.HMPREF9156_01160"/>
<reference evidence="3 4" key="1">
    <citation type="submission" date="2012-01" db="EMBL/GenBank/DDBJ databases">
        <title>The Genome Sequence of Scardovia wiggsiae F0424.</title>
        <authorList>
            <consortium name="The Broad Institute Genome Sequencing Platform"/>
            <person name="Earl A."/>
            <person name="Ward D."/>
            <person name="Feldgarden M."/>
            <person name="Gevers D."/>
            <person name="Izard J."/>
            <person name="Ganesan A."/>
            <person name="Baranova O.V."/>
            <person name="Blanton J.M."/>
            <person name="Tanner A.C."/>
            <person name="Mathney J."/>
            <person name="Dewhirst F.E."/>
            <person name="Young S.K."/>
            <person name="Zeng Q."/>
            <person name="Gargeya S."/>
            <person name="Fitzgerald M."/>
            <person name="Haas B."/>
            <person name="Abouelleil A."/>
            <person name="Alvarado L."/>
            <person name="Arachchi H.M."/>
            <person name="Berlin A."/>
            <person name="Chapman S.B."/>
            <person name="Gearin G."/>
            <person name="Goldberg J."/>
            <person name="Griggs A."/>
            <person name="Gujja S."/>
            <person name="Hansen M."/>
            <person name="Heiman D."/>
            <person name="Howarth C."/>
            <person name="Larimer J."/>
            <person name="Lui A."/>
            <person name="MacDonald P.J.P."/>
            <person name="McCowen C."/>
            <person name="Montmayeur A."/>
            <person name="Murphy C."/>
            <person name="Neiman D."/>
            <person name="Pearson M."/>
            <person name="Priest M."/>
            <person name="Roberts A."/>
            <person name="Saif S."/>
            <person name="Shea T."/>
            <person name="Sisk P."/>
            <person name="Stolte C."/>
            <person name="Sykes S."/>
            <person name="Wortman J."/>
            <person name="Nusbaum C."/>
            <person name="Birren B."/>
        </authorList>
    </citation>
    <scope>NUCLEOTIDE SEQUENCE [LARGE SCALE GENOMIC DNA]</scope>
    <source>
        <strain evidence="3 4">F0424</strain>
    </source>
</reference>
<dbReference type="EMBL" id="AGZS01000006">
    <property type="protein sequence ID" value="EJD64665.1"/>
    <property type="molecule type" value="Genomic_DNA"/>
</dbReference>
<dbReference type="RefSeq" id="WP_007148223.1">
    <property type="nucleotide sequence ID" value="NZ_AKCI01000001.1"/>
</dbReference>
<dbReference type="AlphaFoldDB" id="J0D3Z6"/>
<feature type="compositionally biased region" description="Basic and acidic residues" evidence="1">
    <location>
        <begin position="74"/>
        <end position="92"/>
    </location>
</feature>
<evidence type="ECO:0000256" key="1">
    <source>
        <dbReference type="SAM" id="MobiDB-lite"/>
    </source>
</evidence>